<evidence type="ECO:0000256" key="4">
    <source>
        <dbReference type="ARBA" id="ARBA00022723"/>
    </source>
</evidence>
<evidence type="ECO:0000256" key="5">
    <source>
        <dbReference type="ARBA" id="ARBA00023002"/>
    </source>
</evidence>
<dbReference type="InterPro" id="IPR017972">
    <property type="entry name" value="Cyt_P450_CS"/>
</dbReference>
<dbReference type="PANTHER" id="PTHR24291">
    <property type="entry name" value="CYTOCHROME P450 FAMILY 4"/>
    <property type="match status" value="1"/>
</dbReference>
<organism evidence="11">
    <name type="scientific">Timema douglasi</name>
    <name type="common">Walking stick</name>
    <dbReference type="NCBI Taxonomy" id="61478"/>
    <lineage>
        <taxon>Eukaryota</taxon>
        <taxon>Metazoa</taxon>
        <taxon>Ecdysozoa</taxon>
        <taxon>Arthropoda</taxon>
        <taxon>Hexapoda</taxon>
        <taxon>Insecta</taxon>
        <taxon>Pterygota</taxon>
        <taxon>Neoptera</taxon>
        <taxon>Polyneoptera</taxon>
        <taxon>Phasmatodea</taxon>
        <taxon>Timematodea</taxon>
        <taxon>Timematoidea</taxon>
        <taxon>Timematidae</taxon>
        <taxon>Timema</taxon>
    </lineage>
</organism>
<dbReference type="GO" id="GO:0016705">
    <property type="term" value="F:oxidoreductase activity, acting on paired donors, with incorporation or reduction of molecular oxygen"/>
    <property type="evidence" value="ECO:0007669"/>
    <property type="project" value="InterPro"/>
</dbReference>
<evidence type="ECO:0008006" key="12">
    <source>
        <dbReference type="Google" id="ProtNLM"/>
    </source>
</evidence>
<dbReference type="PRINTS" id="PR00463">
    <property type="entry name" value="EP450I"/>
</dbReference>
<dbReference type="InterPro" id="IPR050196">
    <property type="entry name" value="Cytochrome_P450_Monoox"/>
</dbReference>
<dbReference type="InterPro" id="IPR036396">
    <property type="entry name" value="Cyt_P450_sf"/>
</dbReference>
<keyword evidence="7 9" id="KW-0503">Monooxygenase</keyword>
<dbReference type="InterPro" id="IPR002401">
    <property type="entry name" value="Cyt_P450_E_grp-I"/>
</dbReference>
<proteinExistence type="inferred from homology"/>
<dbReference type="PROSITE" id="PS00086">
    <property type="entry name" value="CYTOCHROME_P450"/>
    <property type="match status" value="1"/>
</dbReference>
<comment type="similarity">
    <text evidence="2 9">Belongs to the cytochrome P450 family.</text>
</comment>
<dbReference type="Pfam" id="PF00067">
    <property type="entry name" value="p450"/>
    <property type="match status" value="1"/>
</dbReference>
<dbReference type="CDD" id="cd20628">
    <property type="entry name" value="CYP4"/>
    <property type="match status" value="1"/>
</dbReference>
<feature type="region of interest" description="Disordered" evidence="10">
    <location>
        <begin position="308"/>
        <end position="327"/>
    </location>
</feature>
<dbReference type="GO" id="GO:0004497">
    <property type="term" value="F:monooxygenase activity"/>
    <property type="evidence" value="ECO:0007669"/>
    <property type="project" value="UniProtKB-KW"/>
</dbReference>
<dbReference type="SUPFAM" id="SSF48264">
    <property type="entry name" value="Cytochrome P450"/>
    <property type="match status" value="1"/>
</dbReference>
<accession>A0A7R8V9K1</accession>
<feature type="compositionally biased region" description="Basic and acidic residues" evidence="10">
    <location>
        <begin position="317"/>
        <end position="327"/>
    </location>
</feature>
<dbReference type="AlphaFoldDB" id="A0A7R8V9K1"/>
<evidence type="ECO:0000256" key="3">
    <source>
        <dbReference type="ARBA" id="ARBA00022617"/>
    </source>
</evidence>
<dbReference type="InterPro" id="IPR001128">
    <property type="entry name" value="Cyt_P450"/>
</dbReference>
<keyword evidence="4 8" id="KW-0479">Metal-binding</keyword>
<keyword evidence="6 8" id="KW-0408">Iron</keyword>
<dbReference type="GO" id="GO:0005506">
    <property type="term" value="F:iron ion binding"/>
    <property type="evidence" value="ECO:0007669"/>
    <property type="project" value="InterPro"/>
</dbReference>
<keyword evidence="3 8" id="KW-0349">Heme</keyword>
<evidence type="ECO:0000256" key="10">
    <source>
        <dbReference type="SAM" id="MobiDB-lite"/>
    </source>
</evidence>
<keyword evidence="5 9" id="KW-0560">Oxidoreductase</keyword>
<evidence type="ECO:0000256" key="9">
    <source>
        <dbReference type="RuleBase" id="RU000461"/>
    </source>
</evidence>
<reference evidence="11" key="1">
    <citation type="submission" date="2020-11" db="EMBL/GenBank/DDBJ databases">
        <authorList>
            <person name="Tran Van P."/>
        </authorList>
    </citation>
    <scope>NUCLEOTIDE SEQUENCE</scope>
</reference>
<dbReference type="PRINTS" id="PR00385">
    <property type="entry name" value="P450"/>
</dbReference>
<evidence type="ECO:0000256" key="6">
    <source>
        <dbReference type="ARBA" id="ARBA00023004"/>
    </source>
</evidence>
<evidence type="ECO:0000313" key="11">
    <source>
        <dbReference type="EMBL" id="CAD7194206.1"/>
    </source>
</evidence>
<dbReference type="PANTHER" id="PTHR24291:SF187">
    <property type="entry name" value="CYTOCHROME P450 4AE1-RELATED"/>
    <property type="match status" value="1"/>
</dbReference>
<evidence type="ECO:0000256" key="1">
    <source>
        <dbReference type="ARBA" id="ARBA00001971"/>
    </source>
</evidence>
<sequence length="674" mass="76658">MSHTPDFTLGYQGRLVTWGTNLNVFSEFDISSDSTVLLCQARGKYLLQTSKQLLSAQPYHPSVTSSVLFTSRICSERLCNRVKRVFMLEHVSRFGSRWHYGGFEGKTTVSRLDRDSSPDLPGISRRVHHEGDALSHSATESDFLHALVRLRAQYGPIIRLWLGPELFVFITDPKYVEVILSSNKLLDKGNNYKYLNSWIGNGLLTSSGTKWRTHRKIITPTFHFSILEDFLDIFNANGRKLVEKLHKEVNGPEFDLYPYVTLCALDIICETAMGIKINAQDGGSADFVEATRGLSPSTLGSLWLVLSSPSSDTSEDQVSKDSSWQKERSETPVRMADVVVKRSFQPWLHSNIIFWLSATGRLQRKSLAVLHGMSDKVIKSKKAEFIEAKKSEKKNESREKQEDDFGVKKRRAFLDMLLETVQDGDLLTDDELREEVDTFMFEGHDTTSSGISFALSSLALNQDVQFVHNCLKDKAAEELKTIFGDSNRDATFRDIQEMKYLEMVIKEAQRLLPSVPMYVRNLNEDVKVDGYTLPKGTNVTIVNIIMHRDASLFPDPEKFDPERFSPENSQGRHPYQYVPFSAGPRNCVGQKFAMLEMKTEVSKVLRSYKLLPGSTTNKMEELVSELVLKNENGIRIRIVPRINMMDPKRSTEKSLTKRSLQRVLTLPNFPYGLY</sequence>
<feature type="binding site" description="axial binding residue" evidence="8">
    <location>
        <position position="587"/>
    </location>
    <ligand>
        <name>heme</name>
        <dbReference type="ChEBI" id="CHEBI:30413"/>
    </ligand>
    <ligandPart>
        <name>Fe</name>
        <dbReference type="ChEBI" id="CHEBI:18248"/>
    </ligandPart>
</feature>
<name>A0A7R8V9K1_TIMDO</name>
<dbReference type="GO" id="GO:0020037">
    <property type="term" value="F:heme binding"/>
    <property type="evidence" value="ECO:0007669"/>
    <property type="project" value="InterPro"/>
</dbReference>
<evidence type="ECO:0000256" key="7">
    <source>
        <dbReference type="ARBA" id="ARBA00023033"/>
    </source>
</evidence>
<comment type="cofactor">
    <cofactor evidence="1 8">
        <name>heme</name>
        <dbReference type="ChEBI" id="CHEBI:30413"/>
    </cofactor>
</comment>
<gene>
    <name evidence="11" type="ORF">TDIB3V08_LOCUS635</name>
</gene>
<dbReference type="Gene3D" id="1.10.630.10">
    <property type="entry name" value="Cytochrome P450"/>
    <property type="match status" value="1"/>
</dbReference>
<evidence type="ECO:0000256" key="2">
    <source>
        <dbReference type="ARBA" id="ARBA00010617"/>
    </source>
</evidence>
<protein>
    <recommendedName>
        <fullName evidence="12">Cytochrome P450</fullName>
    </recommendedName>
</protein>
<dbReference type="EMBL" id="OA564406">
    <property type="protein sequence ID" value="CAD7194206.1"/>
    <property type="molecule type" value="Genomic_DNA"/>
</dbReference>
<evidence type="ECO:0000256" key="8">
    <source>
        <dbReference type="PIRSR" id="PIRSR602401-1"/>
    </source>
</evidence>